<accession>A0A8S5UXR9</accession>
<proteinExistence type="predicted"/>
<organism evidence="1">
    <name type="scientific">Podoviridae sp. ctW0z17</name>
    <dbReference type="NCBI Taxonomy" id="2825254"/>
    <lineage>
        <taxon>Viruses</taxon>
        <taxon>Duplodnaviria</taxon>
        <taxon>Heunggongvirae</taxon>
        <taxon>Uroviricota</taxon>
        <taxon>Caudoviricetes</taxon>
    </lineage>
</organism>
<reference evidence="1" key="1">
    <citation type="journal article" date="2021" name="Proc. Natl. Acad. Sci. U.S.A.">
        <title>A Catalog of Tens of Thousands of Viruses from Human Metagenomes Reveals Hidden Associations with Chronic Diseases.</title>
        <authorList>
            <person name="Tisza M.J."/>
            <person name="Buck C.B."/>
        </authorList>
    </citation>
    <scope>NUCLEOTIDE SEQUENCE</scope>
    <source>
        <strain evidence="1">CtW0z17</strain>
    </source>
</reference>
<protein>
    <submittedName>
        <fullName evidence="1">Uncharacterized protein</fullName>
    </submittedName>
</protein>
<dbReference type="EMBL" id="BK016161">
    <property type="protein sequence ID" value="DAF99236.1"/>
    <property type="molecule type" value="Genomic_DNA"/>
</dbReference>
<sequence length="31" mass="3686">MNHIFDSAVRSREMALKNTKVRPKLRPLLTY</sequence>
<name>A0A8S5UXR9_9CAUD</name>
<evidence type="ECO:0000313" key="1">
    <source>
        <dbReference type="EMBL" id="DAF99236.1"/>
    </source>
</evidence>